<protein>
    <recommendedName>
        <fullName evidence="6 7">Methionine aminopeptidase</fullName>
        <shortName evidence="6">MAP</shortName>
        <shortName evidence="6">MetAP</shortName>
        <ecNumber evidence="6 7">3.4.11.18</ecNumber>
    </recommendedName>
    <alternativeName>
        <fullName evidence="6">Peptidase M</fullName>
    </alternativeName>
</protein>
<evidence type="ECO:0000256" key="6">
    <source>
        <dbReference type="HAMAP-Rule" id="MF_01974"/>
    </source>
</evidence>
<dbReference type="PANTHER" id="PTHR43330">
    <property type="entry name" value="METHIONINE AMINOPEPTIDASE"/>
    <property type="match status" value="1"/>
</dbReference>
<evidence type="ECO:0000259" key="8">
    <source>
        <dbReference type="Pfam" id="PF00557"/>
    </source>
</evidence>
<keyword evidence="2 6" id="KW-0031">Aminopeptidase</keyword>
<evidence type="ECO:0000256" key="1">
    <source>
        <dbReference type="ARBA" id="ARBA00002521"/>
    </source>
</evidence>
<gene>
    <name evidence="6 9" type="primary">map</name>
    <name evidence="9" type="ORF">COW81_01870</name>
</gene>
<feature type="binding site" evidence="6">
    <location>
        <position position="209"/>
    </location>
    <ligand>
        <name>a divalent metal cation</name>
        <dbReference type="ChEBI" id="CHEBI:60240"/>
        <label>2</label>
        <note>catalytic</note>
    </ligand>
</feature>
<dbReference type="InterPro" id="IPR001714">
    <property type="entry name" value="Pept_M24_MAP"/>
</dbReference>
<comment type="cofactor">
    <cofactor evidence="6">
        <name>Co(2+)</name>
        <dbReference type="ChEBI" id="CHEBI:48828"/>
    </cofactor>
    <cofactor evidence="6">
        <name>Zn(2+)</name>
        <dbReference type="ChEBI" id="CHEBI:29105"/>
    </cofactor>
    <cofactor evidence="6">
        <name>Mn(2+)</name>
        <dbReference type="ChEBI" id="CHEBI:29035"/>
    </cofactor>
    <cofactor evidence="6">
        <name>Fe(2+)</name>
        <dbReference type="ChEBI" id="CHEBI:29033"/>
    </cofactor>
    <text evidence="6">Binds 2 divalent metal cations per subunit. Has a high-affinity and a low affinity metal-binding site. The true nature of the physiological cofactor is under debate. The enzyme is active with cobalt, zinc, manganese or divalent iron ions. Most likely, methionine aminopeptidases function as mononuclear Fe(2+)-metalloproteases under physiological conditions, and the catalytically relevant metal-binding site has been assigned to the histidine-containing high-affinity site.</text>
</comment>
<dbReference type="Pfam" id="PF00557">
    <property type="entry name" value="Peptidase_M24"/>
    <property type="match status" value="1"/>
</dbReference>
<keyword evidence="5 6" id="KW-0378">Hydrolase</keyword>
<feature type="binding site" evidence="6">
    <location>
        <position position="183"/>
    </location>
    <ligand>
        <name>substrate</name>
    </ligand>
</feature>
<comment type="caution">
    <text evidence="9">The sequence shown here is derived from an EMBL/GenBank/DDBJ whole genome shotgun (WGS) entry which is preliminary data.</text>
</comment>
<feature type="binding site" evidence="6">
    <location>
        <position position="102"/>
    </location>
    <ligand>
        <name>a divalent metal cation</name>
        <dbReference type="ChEBI" id="CHEBI:60240"/>
        <label>1</label>
    </ligand>
</feature>
<comment type="catalytic activity">
    <reaction evidence="6 7">
        <text>Release of N-terminal amino acids, preferentially methionine, from peptides and arylamides.</text>
        <dbReference type="EC" id="3.4.11.18"/>
    </reaction>
</comment>
<dbReference type="Proteomes" id="UP000231143">
    <property type="component" value="Unassembled WGS sequence"/>
</dbReference>
<evidence type="ECO:0000256" key="4">
    <source>
        <dbReference type="ARBA" id="ARBA00022723"/>
    </source>
</evidence>
<dbReference type="NCBIfam" id="TIGR00500">
    <property type="entry name" value="met_pdase_I"/>
    <property type="match status" value="1"/>
</dbReference>
<proteinExistence type="inferred from homology"/>
<evidence type="ECO:0000313" key="9">
    <source>
        <dbReference type="EMBL" id="PIP87147.1"/>
    </source>
</evidence>
<dbReference type="SUPFAM" id="SSF55920">
    <property type="entry name" value="Creatinase/aminopeptidase"/>
    <property type="match status" value="1"/>
</dbReference>
<feature type="binding site" evidence="6">
    <location>
        <position position="240"/>
    </location>
    <ligand>
        <name>a divalent metal cation</name>
        <dbReference type="ChEBI" id="CHEBI:60240"/>
        <label>1</label>
    </ligand>
</feature>
<dbReference type="InterPro" id="IPR036005">
    <property type="entry name" value="Creatinase/aminopeptidase-like"/>
</dbReference>
<dbReference type="GO" id="GO:0005829">
    <property type="term" value="C:cytosol"/>
    <property type="evidence" value="ECO:0007669"/>
    <property type="project" value="TreeGrafter"/>
</dbReference>
<feature type="domain" description="Peptidase M24" evidence="8">
    <location>
        <begin position="12"/>
        <end position="247"/>
    </location>
</feature>
<comment type="similarity">
    <text evidence="6">Belongs to the peptidase M24A family. Methionine aminopeptidase type 1 subfamily.</text>
</comment>
<organism evidence="9 10">
    <name type="scientific">Candidatus Campbellbacteria bacterium CG22_combo_CG10-13_8_21_14_all_36_13</name>
    <dbReference type="NCBI Taxonomy" id="1974529"/>
    <lineage>
        <taxon>Bacteria</taxon>
        <taxon>Candidatus Campbelliibacteriota</taxon>
    </lineage>
</organism>
<dbReference type="AlphaFoldDB" id="A0A2H0DYA2"/>
<dbReference type="GO" id="GO:0004239">
    <property type="term" value="F:initiator methionyl aminopeptidase activity"/>
    <property type="evidence" value="ECO:0007669"/>
    <property type="project" value="UniProtKB-UniRule"/>
</dbReference>
<evidence type="ECO:0000256" key="5">
    <source>
        <dbReference type="ARBA" id="ARBA00022801"/>
    </source>
</evidence>
<feature type="binding site" evidence="6">
    <location>
        <position position="113"/>
    </location>
    <ligand>
        <name>a divalent metal cation</name>
        <dbReference type="ChEBI" id="CHEBI:60240"/>
        <label>1</label>
    </ligand>
</feature>
<keyword evidence="3 6" id="KW-0645">Protease</keyword>
<comment type="subunit">
    <text evidence="6">Monomer.</text>
</comment>
<keyword evidence="4 6" id="KW-0479">Metal-binding</keyword>
<feature type="binding site" evidence="6">
    <location>
        <position position="240"/>
    </location>
    <ligand>
        <name>a divalent metal cation</name>
        <dbReference type="ChEBI" id="CHEBI:60240"/>
        <label>2</label>
        <note>catalytic</note>
    </ligand>
</feature>
<dbReference type="PANTHER" id="PTHR43330:SF17">
    <property type="entry name" value="METHIONINE AMINOPEPTIDASE"/>
    <property type="match status" value="1"/>
</dbReference>
<dbReference type="EC" id="3.4.11.18" evidence="6 7"/>
<comment type="function">
    <text evidence="1 6">Removes the N-terminal methionine from nascent proteins. The N-terminal methionine is often cleaved when the second residue in the primary sequence is small and uncharged (Met-Ala-, Cys, Gly, Pro, Ser, Thr, or Val). Requires deformylation of the N(alpha)-formylated initiator methionine before it can be hydrolyzed.</text>
</comment>
<dbReference type="PRINTS" id="PR00599">
    <property type="entry name" value="MAPEPTIDASE"/>
</dbReference>
<dbReference type="EMBL" id="PCTT01000023">
    <property type="protein sequence ID" value="PIP87147.1"/>
    <property type="molecule type" value="Genomic_DNA"/>
</dbReference>
<dbReference type="CDD" id="cd01086">
    <property type="entry name" value="MetAP1"/>
    <property type="match status" value="1"/>
</dbReference>
<name>A0A2H0DYA2_9BACT</name>
<feature type="binding site" evidence="6">
    <location>
        <position position="83"/>
    </location>
    <ligand>
        <name>substrate</name>
    </ligand>
</feature>
<dbReference type="InterPro" id="IPR002467">
    <property type="entry name" value="Pept_M24A_MAP1"/>
</dbReference>
<dbReference type="GO" id="GO:0046872">
    <property type="term" value="F:metal ion binding"/>
    <property type="evidence" value="ECO:0007669"/>
    <property type="project" value="UniProtKB-UniRule"/>
</dbReference>
<dbReference type="HAMAP" id="MF_01974">
    <property type="entry name" value="MetAP_1"/>
    <property type="match status" value="1"/>
</dbReference>
<sequence length="256" mass="27835">MIRPKTKEEIQILREAGKRLYFVLQKLKEKSVEGVFLRDLDALGESMIRSGGDIPSFLNYTPEGANRPYPSSICISINDEIVHGISSESERVLRDGDVVTLDAGLTHKGLIVDSAITVVVGSVSDKVQKLLDVTERSLYKGIDQAKIGNHIGDISYAIEQFVKPYGFSIYKELVGHGVGYEVHEAPYVPNVGKAGTGPILEDGMVIAIEPMVGLGFDKIVLAKDGYTYKTADGSISAHFEHTIAITNDGPIILTTE</sequence>
<feature type="binding site" evidence="6">
    <location>
        <position position="176"/>
    </location>
    <ligand>
        <name>a divalent metal cation</name>
        <dbReference type="ChEBI" id="CHEBI:60240"/>
        <label>2</label>
        <note>catalytic</note>
    </ligand>
</feature>
<evidence type="ECO:0000313" key="10">
    <source>
        <dbReference type="Proteomes" id="UP000231143"/>
    </source>
</evidence>
<evidence type="ECO:0000256" key="2">
    <source>
        <dbReference type="ARBA" id="ARBA00022438"/>
    </source>
</evidence>
<evidence type="ECO:0000256" key="7">
    <source>
        <dbReference type="RuleBase" id="RU003653"/>
    </source>
</evidence>
<accession>A0A2H0DYA2</accession>
<dbReference type="GO" id="GO:0006508">
    <property type="term" value="P:proteolysis"/>
    <property type="evidence" value="ECO:0007669"/>
    <property type="project" value="UniProtKB-KW"/>
</dbReference>
<dbReference type="InterPro" id="IPR000994">
    <property type="entry name" value="Pept_M24"/>
</dbReference>
<dbReference type="Gene3D" id="3.90.230.10">
    <property type="entry name" value="Creatinase/methionine aminopeptidase superfamily"/>
    <property type="match status" value="1"/>
</dbReference>
<evidence type="ECO:0000256" key="3">
    <source>
        <dbReference type="ARBA" id="ARBA00022670"/>
    </source>
</evidence>
<reference evidence="9 10" key="1">
    <citation type="submission" date="2017-09" db="EMBL/GenBank/DDBJ databases">
        <title>Depth-based differentiation of microbial function through sediment-hosted aquifers and enrichment of novel symbionts in the deep terrestrial subsurface.</title>
        <authorList>
            <person name="Probst A.J."/>
            <person name="Ladd B."/>
            <person name="Jarett J.K."/>
            <person name="Geller-Mcgrath D.E."/>
            <person name="Sieber C.M."/>
            <person name="Emerson J.B."/>
            <person name="Anantharaman K."/>
            <person name="Thomas B.C."/>
            <person name="Malmstrom R."/>
            <person name="Stieglmeier M."/>
            <person name="Klingl A."/>
            <person name="Woyke T."/>
            <person name="Ryan C.M."/>
            <person name="Banfield J.F."/>
        </authorList>
    </citation>
    <scope>NUCLEOTIDE SEQUENCE [LARGE SCALE GENOMIC DNA]</scope>
    <source>
        <strain evidence="9">CG22_combo_CG10-13_8_21_14_all_36_13</strain>
    </source>
</reference>
<feature type="binding site" evidence="6">
    <location>
        <position position="113"/>
    </location>
    <ligand>
        <name>a divalent metal cation</name>
        <dbReference type="ChEBI" id="CHEBI:60240"/>
        <label>2</label>
        <note>catalytic</note>
    </ligand>
</feature>
<dbReference type="GO" id="GO:0070006">
    <property type="term" value="F:metalloaminopeptidase activity"/>
    <property type="evidence" value="ECO:0007669"/>
    <property type="project" value="UniProtKB-UniRule"/>
</dbReference>